<evidence type="ECO:0000313" key="2">
    <source>
        <dbReference type="Proteomes" id="UP000241690"/>
    </source>
</evidence>
<sequence length="306" mass="35629">MFHLSPLCLGDKELQDLLQVEYKDTNLRFINKRKAHLLADELSRAEQLLNDRKYRAWFMSLKSEKLLILWNQRQPRTHAGISPISVFCASLEPILDSHSRFICITWFCGLHSIYGNDEARAMLADLIVQLCRQHHFDFDREYDDTDKSLVRERDPGELFLLLYRLIRSLPREITVMILVDEAYVYERNGFQDGLDTINELIQLITDTAIQSVIKLLFTSTRKVKILNEAFKQGGLTLHVETAAHQSGGPSQRRMERQMRLDSDQGGLEKFFSRVNKNITREKIVKVCMSMLIPQTVCIYVIALQFY</sequence>
<accession>A0A2T4AQ64</accession>
<proteinExistence type="predicted"/>
<dbReference type="PANTHER" id="PTHR40619:SF3">
    <property type="entry name" value="FUNGAL STAND N-TERMINAL GOODBYE DOMAIN-CONTAINING PROTEIN"/>
    <property type="match status" value="1"/>
</dbReference>
<evidence type="ECO:0000313" key="1">
    <source>
        <dbReference type="EMBL" id="PTB59202.1"/>
    </source>
</evidence>
<dbReference type="AlphaFoldDB" id="A0A2T4AQ64"/>
<reference evidence="1 2" key="1">
    <citation type="submission" date="2016-07" db="EMBL/GenBank/DDBJ databases">
        <title>Multiple horizontal gene transfer events from other fungi enriched the ability of initially mycotrophic Trichoderma (Ascomycota) to feed on dead plant biomass.</title>
        <authorList>
            <consortium name="DOE Joint Genome Institute"/>
            <person name="Aerts A."/>
            <person name="Atanasova L."/>
            <person name="Chenthamara K."/>
            <person name="Zhang J."/>
            <person name="Grujic M."/>
            <person name="Henrissat B."/>
            <person name="Kuo A."/>
            <person name="Salamov A."/>
            <person name="Lipzen A."/>
            <person name="Labutti K."/>
            <person name="Barry K."/>
            <person name="Miao Y."/>
            <person name="Rahimi M.J."/>
            <person name="Shen Q."/>
            <person name="Grigoriev I.V."/>
            <person name="Kubicek C.P."/>
            <person name="Druzhinina I.S."/>
        </authorList>
    </citation>
    <scope>NUCLEOTIDE SEQUENCE [LARGE SCALE GENOMIC DNA]</scope>
    <source>
        <strain evidence="1 2">CBS 226.95</strain>
    </source>
</reference>
<name>A0A2T4AQ64_TRIHA</name>
<keyword evidence="2" id="KW-1185">Reference proteome</keyword>
<dbReference type="EMBL" id="KZ679676">
    <property type="protein sequence ID" value="PTB59202.1"/>
    <property type="molecule type" value="Genomic_DNA"/>
</dbReference>
<dbReference type="STRING" id="983964.A0A2T4AQ64"/>
<gene>
    <name evidence="1" type="ORF">M431DRAFT_75534</name>
</gene>
<dbReference type="RefSeq" id="XP_024778879.1">
    <property type="nucleotide sequence ID" value="XM_024922347.1"/>
</dbReference>
<organism evidence="1 2">
    <name type="scientific">Trichoderma harzianum CBS 226.95</name>
    <dbReference type="NCBI Taxonomy" id="983964"/>
    <lineage>
        <taxon>Eukaryota</taxon>
        <taxon>Fungi</taxon>
        <taxon>Dikarya</taxon>
        <taxon>Ascomycota</taxon>
        <taxon>Pezizomycotina</taxon>
        <taxon>Sordariomycetes</taxon>
        <taxon>Hypocreomycetidae</taxon>
        <taxon>Hypocreales</taxon>
        <taxon>Hypocreaceae</taxon>
        <taxon>Trichoderma</taxon>
    </lineage>
</organism>
<dbReference type="PANTHER" id="PTHR40619">
    <property type="entry name" value="FUNGAL STAND N-TERMINAL GOODBYE DOMAIN-CONTAINING PROTEIN"/>
    <property type="match status" value="1"/>
</dbReference>
<dbReference type="Proteomes" id="UP000241690">
    <property type="component" value="Unassembled WGS sequence"/>
</dbReference>
<dbReference type="GeneID" id="36630930"/>
<protein>
    <submittedName>
        <fullName evidence="1">Uncharacterized protein</fullName>
    </submittedName>
</protein>